<dbReference type="InterPro" id="IPR004181">
    <property type="entry name" value="Znf_MIZ"/>
</dbReference>
<sequence length="897" mass="97650">MSTPIKYDIQQTCHEMSLLRVPELKAVCRSIGLPLSGRKADLQARIKEYVENSLRPNHVDPFRPKAIMALIQKSKVGDVLPTYESILQALRTGAFTHPVATGHAPPSSLFPSDSVDGAPHDESGDQHQTARAVGRKGSPSSVFYPSPFYNLKRMVSGSPKMAAKSPGRGTCNMKFRLSETESKFILDSKDTKLLLFCGPVSQGNRVHIQFPHPNEIKLNDNMIKDNVRGLKNKIGTAKPADLTPFVKHNAENYLQLVYAFTKEDFLVYLYIVTMNTPEKILEGVLARPKIVKPATLAYIKKILSEDEDDDLMTTSTIMTLQCPISYSRMKYPVKSVRCDHLQCFDAMSFILSQMQIPTWQCPVCQKQIEIKDLAVCDYVDDIIKSSNENVEQVVINSDGSWVAKEEEPENRPGKSTDTEQPAQTNIKDEDIDQVILDEEMSTKKAANDPIVISLDSDDEDDDVSLAEELAKLKNHPQSHSNSHTSPQKQSRTPDSLLNGKVSRASSVPLAVEQTSSFSPNERSISSNGGNAPLDRTISTEGSARVISLPSRSAGVLSTGSGSLSNHPVTTLNHTLQDNGISTITRLPRDMPATNLHRVLTDYNPSGHLNSQHDATLSNLSSKTGDVHRPSNSSSSFNGAQKRASIPNILGSAPLSNQSRTPDNRLTHGTSIHENPRLELNGDQSLLFGGNTGQASGNLAGVSPAENSRRSNSHDQSQYRLHSNAFHSTAPPNEPSKNTSPGTTVAPASVVGTNTRNTQRGPTGDVSQESVEQPQSASRASDESSARIMSPSHHTEPVVSVSTISSNTRPPILPPLPSIHRPLISPSPPVDDAPSGYYPTRQDHSKAYPSTNPRNKKPPVSPFIPRKYSSVVPKKRLLSTSDGAAKGDTNNACTNHGD</sequence>
<dbReference type="InterPro" id="IPR023321">
    <property type="entry name" value="PINIT"/>
</dbReference>
<name>Q75EG0_EREGS</name>
<dbReference type="FunFam" id="1.10.720.30:FF:000046">
    <property type="entry name" value="AaceriAAR121Wp"/>
    <property type="match status" value="1"/>
</dbReference>
<dbReference type="InterPro" id="IPR013083">
    <property type="entry name" value="Znf_RING/FYVE/PHD"/>
</dbReference>
<feature type="region of interest" description="Disordered" evidence="11">
    <location>
        <begin position="601"/>
        <end position="897"/>
    </location>
</feature>
<keyword evidence="5" id="KW-0479">Metal-binding</keyword>
<evidence type="ECO:0000259" key="13">
    <source>
        <dbReference type="PROSITE" id="PS51044"/>
    </source>
</evidence>
<feature type="region of interest" description="Disordered" evidence="11">
    <location>
        <begin position="399"/>
        <end position="433"/>
    </location>
</feature>
<evidence type="ECO:0000256" key="11">
    <source>
        <dbReference type="SAM" id="MobiDB-lite"/>
    </source>
</evidence>
<feature type="domain" description="SAP" evidence="12">
    <location>
        <begin position="16"/>
        <end position="50"/>
    </location>
</feature>
<dbReference type="SMART" id="SM00513">
    <property type="entry name" value="SAP"/>
    <property type="match status" value="1"/>
</dbReference>
<dbReference type="Pfam" id="PF02891">
    <property type="entry name" value="zf-MIZ"/>
    <property type="match status" value="1"/>
</dbReference>
<evidence type="ECO:0000256" key="10">
    <source>
        <dbReference type="PROSITE-ProRule" id="PRU00452"/>
    </source>
</evidence>
<evidence type="ECO:0000259" key="12">
    <source>
        <dbReference type="PROSITE" id="PS50800"/>
    </source>
</evidence>
<comment type="subcellular location">
    <subcellularLocation>
        <location evidence="1">Nucleus</location>
    </subcellularLocation>
</comment>
<dbReference type="GO" id="GO:0061665">
    <property type="term" value="F:SUMO ligase activity"/>
    <property type="evidence" value="ECO:0000318"/>
    <property type="project" value="GO_Central"/>
</dbReference>
<evidence type="ECO:0000256" key="3">
    <source>
        <dbReference type="ARBA" id="ARBA00005383"/>
    </source>
</evidence>
<dbReference type="OrthoDB" id="28127at2759"/>
<dbReference type="Proteomes" id="UP000000591">
    <property type="component" value="Chromosome I"/>
</dbReference>
<dbReference type="GO" id="GO:0005634">
    <property type="term" value="C:nucleus"/>
    <property type="evidence" value="ECO:0007669"/>
    <property type="project" value="UniProtKB-SubCell"/>
</dbReference>
<evidence type="ECO:0000256" key="7">
    <source>
        <dbReference type="ARBA" id="ARBA00022786"/>
    </source>
</evidence>
<comment type="pathway">
    <text evidence="2">Protein modification; protein sumoylation.</text>
</comment>
<feature type="domain" description="SP-RING-type" evidence="13">
    <location>
        <begin position="307"/>
        <end position="392"/>
    </location>
</feature>
<proteinExistence type="inferred from homology"/>
<feature type="domain" description="PINIT" evidence="14">
    <location>
        <begin position="129"/>
        <end position="275"/>
    </location>
</feature>
<dbReference type="PANTHER" id="PTHR10782">
    <property type="entry name" value="ZINC FINGER MIZ DOMAIN-CONTAINING PROTEIN"/>
    <property type="match status" value="1"/>
</dbReference>
<dbReference type="GO" id="GO:0000785">
    <property type="term" value="C:chromatin"/>
    <property type="evidence" value="ECO:0000318"/>
    <property type="project" value="GO_Central"/>
</dbReference>
<keyword evidence="6 10" id="KW-0863">Zinc-finger</keyword>
<feature type="compositionally biased region" description="Polar residues" evidence="11">
    <location>
        <begin position="512"/>
        <end position="529"/>
    </location>
</feature>
<protein>
    <submittedName>
        <fullName evidence="15">AAR121Wp</fullName>
    </submittedName>
</protein>
<dbReference type="Pfam" id="PF02037">
    <property type="entry name" value="SAP"/>
    <property type="match status" value="1"/>
</dbReference>
<comment type="similarity">
    <text evidence="3">Belongs to the PIAS family.</text>
</comment>
<accession>Q75EG0</accession>
<evidence type="ECO:0000256" key="6">
    <source>
        <dbReference type="ARBA" id="ARBA00022771"/>
    </source>
</evidence>
<feature type="compositionally biased region" description="Basic and acidic residues" evidence="11">
    <location>
        <begin position="403"/>
        <end position="417"/>
    </location>
</feature>
<feature type="region of interest" description="Disordered" evidence="11">
    <location>
        <begin position="101"/>
        <end position="138"/>
    </location>
</feature>
<evidence type="ECO:0000256" key="1">
    <source>
        <dbReference type="ARBA" id="ARBA00004123"/>
    </source>
</evidence>
<evidence type="ECO:0000256" key="5">
    <source>
        <dbReference type="ARBA" id="ARBA00022723"/>
    </source>
</evidence>
<dbReference type="PROSITE" id="PS51044">
    <property type="entry name" value="ZF_SP_RING"/>
    <property type="match status" value="1"/>
</dbReference>
<dbReference type="RefSeq" id="NP_982663.1">
    <property type="nucleotide sequence ID" value="NM_208016.1"/>
</dbReference>
<keyword evidence="16" id="KW-1185">Reference proteome</keyword>
<dbReference type="eggNOG" id="KOG2169">
    <property type="taxonomic scope" value="Eukaryota"/>
</dbReference>
<dbReference type="GO" id="GO:0016925">
    <property type="term" value="P:protein sumoylation"/>
    <property type="evidence" value="ECO:0000318"/>
    <property type="project" value="GO_Central"/>
</dbReference>
<dbReference type="InterPro" id="IPR038654">
    <property type="entry name" value="PINIT_sf"/>
</dbReference>
<dbReference type="PROSITE" id="PS50800">
    <property type="entry name" value="SAP"/>
    <property type="match status" value="1"/>
</dbReference>
<evidence type="ECO:0000259" key="14">
    <source>
        <dbReference type="PROSITE" id="PS51466"/>
    </source>
</evidence>
<dbReference type="EMBL" id="AE016814">
    <property type="protein sequence ID" value="AAS50487.1"/>
    <property type="molecule type" value="Genomic_DNA"/>
</dbReference>
<dbReference type="FunCoup" id="Q75EG0">
    <property type="interactions" value="159"/>
</dbReference>
<dbReference type="SUPFAM" id="SSF57850">
    <property type="entry name" value="RING/U-box"/>
    <property type="match status" value="1"/>
</dbReference>
<dbReference type="InterPro" id="IPR003034">
    <property type="entry name" value="SAP_dom"/>
</dbReference>
<dbReference type="SUPFAM" id="SSF68906">
    <property type="entry name" value="SAP domain"/>
    <property type="match status" value="1"/>
</dbReference>
<feature type="compositionally biased region" description="Polar residues" evidence="11">
    <location>
        <begin position="713"/>
        <end position="742"/>
    </location>
</feature>
<feature type="compositionally biased region" description="Polar residues" evidence="11">
    <location>
        <begin position="799"/>
        <end position="808"/>
    </location>
</feature>
<dbReference type="PANTHER" id="PTHR10782:SF4">
    <property type="entry name" value="TONALLI, ISOFORM E"/>
    <property type="match status" value="1"/>
</dbReference>
<evidence type="ECO:0000256" key="9">
    <source>
        <dbReference type="ARBA" id="ARBA00023242"/>
    </source>
</evidence>
<dbReference type="InParanoid" id="Q75EG0"/>
<keyword evidence="9" id="KW-0539">Nucleus</keyword>
<feature type="compositionally biased region" description="Polar residues" evidence="11">
    <location>
        <begin position="602"/>
        <end position="638"/>
    </location>
</feature>
<dbReference type="UniPathway" id="UPA00886"/>
<evidence type="ECO:0000313" key="16">
    <source>
        <dbReference type="Proteomes" id="UP000000591"/>
    </source>
</evidence>
<dbReference type="GeneID" id="4618779"/>
<feature type="compositionally biased region" description="Polar residues" evidence="11">
    <location>
        <begin position="877"/>
        <end position="897"/>
    </location>
</feature>
<organism evidence="15 16">
    <name type="scientific">Eremothecium gossypii (strain ATCC 10895 / CBS 109.51 / FGSC 9923 / NRRL Y-1056)</name>
    <name type="common">Yeast</name>
    <name type="synonym">Ashbya gossypii</name>
    <dbReference type="NCBI Taxonomy" id="284811"/>
    <lineage>
        <taxon>Eukaryota</taxon>
        <taxon>Fungi</taxon>
        <taxon>Dikarya</taxon>
        <taxon>Ascomycota</taxon>
        <taxon>Saccharomycotina</taxon>
        <taxon>Saccharomycetes</taxon>
        <taxon>Saccharomycetales</taxon>
        <taxon>Saccharomycetaceae</taxon>
        <taxon>Eremothecium</taxon>
    </lineage>
</organism>
<dbReference type="PROSITE" id="PS51466">
    <property type="entry name" value="PINIT"/>
    <property type="match status" value="1"/>
</dbReference>
<dbReference type="AlphaFoldDB" id="Q75EG0"/>
<keyword evidence="7" id="KW-0833">Ubl conjugation pathway</keyword>
<evidence type="ECO:0000256" key="2">
    <source>
        <dbReference type="ARBA" id="ARBA00004718"/>
    </source>
</evidence>
<gene>
    <name evidence="15" type="ORF">AGOS_AAR121W</name>
</gene>
<dbReference type="GO" id="GO:0008270">
    <property type="term" value="F:zinc ion binding"/>
    <property type="evidence" value="ECO:0007669"/>
    <property type="project" value="UniProtKB-KW"/>
</dbReference>
<dbReference type="HOGENOM" id="CLU_014307_0_0_1"/>
<feature type="region of interest" description="Disordered" evidence="11">
    <location>
        <begin position="472"/>
        <end position="536"/>
    </location>
</feature>
<keyword evidence="8" id="KW-0862">Zinc</keyword>
<dbReference type="InterPro" id="IPR036361">
    <property type="entry name" value="SAP_dom_sf"/>
</dbReference>
<reference evidence="15 16" key="1">
    <citation type="journal article" date="2004" name="Science">
        <title>The Ashbya gossypii genome as a tool for mapping the ancient Saccharomyces cerevisiae genome.</title>
        <authorList>
            <person name="Dietrich F.S."/>
            <person name="Voegeli S."/>
            <person name="Brachat S."/>
            <person name="Lerch A."/>
            <person name="Gates K."/>
            <person name="Steiner S."/>
            <person name="Mohr C."/>
            <person name="Pohlmann R."/>
            <person name="Luedi P."/>
            <person name="Choi S."/>
            <person name="Wing R.A."/>
            <person name="Flavier A."/>
            <person name="Gaffney T.D."/>
            <person name="Philippsen P."/>
        </authorList>
    </citation>
    <scope>NUCLEOTIDE SEQUENCE [LARGE SCALE GENOMIC DNA]</scope>
    <source>
        <strain evidence="16">ATCC 10895 / CBS 109.51 / FGSC 9923 / NRRL Y-1056</strain>
    </source>
</reference>
<evidence type="ECO:0000313" key="15">
    <source>
        <dbReference type="EMBL" id="AAS50487.1"/>
    </source>
</evidence>
<feature type="compositionally biased region" description="Polar residues" evidence="11">
    <location>
        <begin position="750"/>
        <end position="774"/>
    </location>
</feature>
<dbReference type="Pfam" id="PF14324">
    <property type="entry name" value="PINIT"/>
    <property type="match status" value="1"/>
</dbReference>
<evidence type="ECO:0000256" key="8">
    <source>
        <dbReference type="ARBA" id="ARBA00022833"/>
    </source>
</evidence>
<keyword evidence="4" id="KW-0808">Transferase</keyword>
<evidence type="ECO:0000256" key="4">
    <source>
        <dbReference type="ARBA" id="ARBA00022679"/>
    </source>
</evidence>
<dbReference type="STRING" id="284811.Q75EG0"/>
<dbReference type="KEGG" id="ago:AGOS_AAR121W"/>
<reference evidence="16" key="2">
    <citation type="journal article" date="2013" name="G3 (Bethesda)">
        <title>Genomes of Ashbya fungi isolated from insects reveal four mating-type loci, numerous translocations, lack of transposons, and distinct gene duplications.</title>
        <authorList>
            <person name="Dietrich F.S."/>
            <person name="Voegeli S."/>
            <person name="Kuo S."/>
            <person name="Philippsen P."/>
        </authorList>
    </citation>
    <scope>GENOME REANNOTATION</scope>
    <source>
        <strain evidence="16">ATCC 10895 / CBS 109.51 / FGSC 9923 / NRRL Y-1056</strain>
    </source>
</reference>
<dbReference type="Gene3D" id="1.10.720.30">
    <property type="entry name" value="SAP domain"/>
    <property type="match status" value="1"/>
</dbReference>
<dbReference type="Gene3D" id="2.60.120.780">
    <property type="entry name" value="PINIT domain"/>
    <property type="match status" value="1"/>
</dbReference>
<feature type="compositionally biased region" description="Polar residues" evidence="11">
    <location>
        <begin position="475"/>
        <end position="495"/>
    </location>
</feature>
<dbReference type="Gene3D" id="3.30.40.10">
    <property type="entry name" value="Zinc/RING finger domain, C3HC4 (zinc finger)"/>
    <property type="match status" value="1"/>
</dbReference>